<dbReference type="EMBL" id="LR798257">
    <property type="protein sequence ID" value="CAB5218161.1"/>
    <property type="molecule type" value="Genomic_DNA"/>
</dbReference>
<reference evidence="2" key="1">
    <citation type="submission" date="2020-05" db="EMBL/GenBank/DDBJ databases">
        <authorList>
            <person name="Chiriac C."/>
            <person name="Salcher M."/>
            <person name="Ghai R."/>
            <person name="Kavagutti S V."/>
        </authorList>
    </citation>
    <scope>NUCLEOTIDE SEQUENCE</scope>
</reference>
<proteinExistence type="predicted"/>
<sequence>MDKAELIITALQQRIGEMAAQFELEKALLRAEYTELKNEFDRLSEQKAIDEYSQEISEKAGL</sequence>
<keyword evidence="1" id="KW-0175">Coiled coil</keyword>
<name>A0A6J7WJK1_9CAUD</name>
<evidence type="ECO:0000256" key="1">
    <source>
        <dbReference type="SAM" id="Coils"/>
    </source>
</evidence>
<organism evidence="2">
    <name type="scientific">uncultured Caudovirales phage</name>
    <dbReference type="NCBI Taxonomy" id="2100421"/>
    <lineage>
        <taxon>Viruses</taxon>
        <taxon>Duplodnaviria</taxon>
        <taxon>Heunggongvirae</taxon>
        <taxon>Uroviricota</taxon>
        <taxon>Caudoviricetes</taxon>
        <taxon>Peduoviridae</taxon>
        <taxon>Maltschvirus</taxon>
        <taxon>Maltschvirus maltsch</taxon>
    </lineage>
</organism>
<accession>A0A6J7WJK1</accession>
<gene>
    <name evidence="2" type="ORF">UFOVP204_43</name>
</gene>
<protein>
    <submittedName>
        <fullName evidence="2">Uncharacterized protein</fullName>
    </submittedName>
</protein>
<evidence type="ECO:0000313" key="2">
    <source>
        <dbReference type="EMBL" id="CAB5218161.1"/>
    </source>
</evidence>
<feature type="coiled-coil region" evidence="1">
    <location>
        <begin position="19"/>
        <end position="46"/>
    </location>
</feature>